<accession>A0A124I0N4</accession>
<evidence type="ECO:0000313" key="2">
    <source>
        <dbReference type="EMBL" id="KUN74970.1"/>
    </source>
</evidence>
<dbReference type="Pfam" id="PF11716">
    <property type="entry name" value="MDMPI_N"/>
    <property type="match status" value="1"/>
</dbReference>
<dbReference type="NCBIfam" id="TIGR03083">
    <property type="entry name" value="maleylpyruvate isomerase family mycothiol-dependent enzyme"/>
    <property type="match status" value="1"/>
</dbReference>
<sequence>MTDRADRTIDALRSGHDYLTAVVHGLASADLTRPSGASGWDVSQVLGHLGSGAEISLAVLEGALNATGLPDGDFNKSVWARWDALSSLERAEGFVTANDALVSRYEGLDAQTRRELRVDLGFLPVAVDVATVAGVRLTEFAHHTWDVEVAFDHEAPLLPAVTGLLLDQAGGFLDFLGKADALDARPVRIAVHTTAPERTFGLEVGNAITLTDEPDRPDAVLNAPAEWWLRLTTGRHAPAHTPSEVSLSSASLTLDDLRRVFPGF</sequence>
<proteinExistence type="predicted"/>
<reference evidence="2 3" key="1">
    <citation type="submission" date="2015-10" db="EMBL/GenBank/DDBJ databases">
        <title>Draft genome sequence of Streptomyces griseoruber DSM 40281, type strain for the species Streptomyces griseoruber.</title>
        <authorList>
            <person name="Ruckert C."/>
            <person name="Winkler A."/>
            <person name="Kalinowski J."/>
            <person name="Kampfer P."/>
            <person name="Glaeser S."/>
        </authorList>
    </citation>
    <scope>NUCLEOTIDE SEQUENCE [LARGE SCALE GENOMIC DNA]</scope>
    <source>
        <strain evidence="2 3">DSM 40281</strain>
    </source>
</reference>
<dbReference type="InterPro" id="IPR034660">
    <property type="entry name" value="DinB/YfiT-like"/>
</dbReference>
<feature type="domain" description="Mycothiol-dependent maleylpyruvate isomerase metal-binding" evidence="1">
    <location>
        <begin position="12"/>
        <end position="148"/>
    </location>
</feature>
<dbReference type="Gene3D" id="1.20.120.450">
    <property type="entry name" value="dinb family like domain"/>
    <property type="match status" value="1"/>
</dbReference>
<dbReference type="EMBL" id="LMWW01000108">
    <property type="protein sequence ID" value="KUN74970.1"/>
    <property type="molecule type" value="Genomic_DNA"/>
</dbReference>
<dbReference type="SUPFAM" id="SSF109854">
    <property type="entry name" value="DinB/YfiT-like putative metalloenzymes"/>
    <property type="match status" value="1"/>
</dbReference>
<dbReference type="AlphaFoldDB" id="A0A124I0N4"/>
<keyword evidence="3" id="KW-1185">Reference proteome</keyword>
<evidence type="ECO:0000313" key="3">
    <source>
        <dbReference type="Proteomes" id="UP000052982"/>
    </source>
</evidence>
<comment type="caution">
    <text evidence="2">The sequence shown here is derived from an EMBL/GenBank/DDBJ whole genome shotgun (WGS) entry which is preliminary data.</text>
</comment>
<dbReference type="RefSeq" id="WP_055636425.1">
    <property type="nucleotide sequence ID" value="NZ_JBIRTR010000060.1"/>
</dbReference>
<gene>
    <name evidence="2" type="ORF">AQJ64_44455</name>
</gene>
<organism evidence="2 3">
    <name type="scientific">Streptomyces griseoruber</name>
    <dbReference type="NCBI Taxonomy" id="1943"/>
    <lineage>
        <taxon>Bacteria</taxon>
        <taxon>Bacillati</taxon>
        <taxon>Actinomycetota</taxon>
        <taxon>Actinomycetes</taxon>
        <taxon>Kitasatosporales</taxon>
        <taxon>Streptomycetaceae</taxon>
        <taxon>Streptomyces</taxon>
    </lineage>
</organism>
<dbReference type="OrthoDB" id="3213691at2"/>
<dbReference type="InterPro" id="IPR024344">
    <property type="entry name" value="MDMPI_metal-binding"/>
</dbReference>
<dbReference type="GO" id="GO:0046872">
    <property type="term" value="F:metal ion binding"/>
    <property type="evidence" value="ECO:0007669"/>
    <property type="project" value="InterPro"/>
</dbReference>
<dbReference type="STRING" id="1943.AQJ64_44455"/>
<dbReference type="Proteomes" id="UP000052982">
    <property type="component" value="Unassembled WGS sequence"/>
</dbReference>
<protein>
    <recommendedName>
        <fullName evidence="1">Mycothiol-dependent maleylpyruvate isomerase metal-binding domain-containing protein</fullName>
    </recommendedName>
</protein>
<name>A0A124I0N4_9ACTN</name>
<dbReference type="InterPro" id="IPR017517">
    <property type="entry name" value="Maleyloyr_isom"/>
</dbReference>
<evidence type="ECO:0000259" key="1">
    <source>
        <dbReference type="Pfam" id="PF11716"/>
    </source>
</evidence>